<dbReference type="InterPro" id="IPR036390">
    <property type="entry name" value="WH_DNA-bd_sf"/>
</dbReference>
<evidence type="ECO:0000313" key="3">
    <source>
        <dbReference type="Proteomes" id="UP000011863"/>
    </source>
</evidence>
<dbReference type="PANTHER" id="PTHR33164:SF99">
    <property type="entry name" value="MARR FAMILY REGULATORY PROTEIN"/>
    <property type="match status" value="1"/>
</dbReference>
<protein>
    <submittedName>
        <fullName evidence="2">Putative MarR family transcriptional regulator</fullName>
    </submittedName>
</protein>
<dbReference type="GO" id="GO:0003700">
    <property type="term" value="F:DNA-binding transcription factor activity"/>
    <property type="evidence" value="ECO:0007669"/>
    <property type="project" value="InterPro"/>
</dbReference>
<dbReference type="KEGG" id="aym:YM304_17680"/>
<dbReference type="RefSeq" id="WP_015441329.1">
    <property type="nucleotide sequence ID" value="NC_020520.1"/>
</dbReference>
<dbReference type="PROSITE" id="PS50995">
    <property type="entry name" value="HTH_MARR_2"/>
    <property type="match status" value="1"/>
</dbReference>
<reference evidence="2 3" key="1">
    <citation type="journal article" date="2013" name="Int. J. Syst. Evol. Microbiol.">
        <title>Ilumatobacter nonamiense sp. nov. and Ilumatobacter coccineum sp. nov., isolated from seashore sand.</title>
        <authorList>
            <person name="Matsumoto A."/>
            <person name="Kasai H."/>
            <person name="Matsuo Y."/>
            <person name="Shizuri Y."/>
            <person name="Ichikawa N."/>
            <person name="Fujita N."/>
            <person name="Omura S."/>
            <person name="Takahashi Y."/>
        </authorList>
    </citation>
    <scope>NUCLEOTIDE SEQUENCE [LARGE SCALE GENOMIC DNA]</scope>
    <source>
        <strain evidence="3">NBRC 103263 / KCTC 29153 / YM16-304</strain>
    </source>
</reference>
<sequence length="159" mass="17845">MTDVRWLDETQQQAWQALLVFVNRGLPEIERTFKEHDLLTVHYGILVALSSAPDDTLRLSELADAANLSQSRLTHRMRTLIDRGIVEVATSPEDGRGKNATLTKRGRRLLETVAPLHAEDVQRLVFDHLSATDAKHLATALSKLAASLCDHDAFRLSRR</sequence>
<organism evidence="2 3">
    <name type="scientific">Ilumatobacter coccineus (strain NBRC 103263 / KCTC 29153 / YM16-304)</name>
    <dbReference type="NCBI Taxonomy" id="1313172"/>
    <lineage>
        <taxon>Bacteria</taxon>
        <taxon>Bacillati</taxon>
        <taxon>Actinomycetota</taxon>
        <taxon>Acidimicrobiia</taxon>
        <taxon>Acidimicrobiales</taxon>
        <taxon>Ilumatobacteraceae</taxon>
        <taxon>Ilumatobacter</taxon>
    </lineage>
</organism>
<name>A0A6C7E7Q0_ILUCY</name>
<dbReference type="GO" id="GO:0006950">
    <property type="term" value="P:response to stress"/>
    <property type="evidence" value="ECO:0007669"/>
    <property type="project" value="TreeGrafter"/>
</dbReference>
<dbReference type="InterPro" id="IPR036388">
    <property type="entry name" value="WH-like_DNA-bd_sf"/>
</dbReference>
<dbReference type="EMBL" id="AP012057">
    <property type="protein sequence ID" value="BAN02082.1"/>
    <property type="molecule type" value="Genomic_DNA"/>
</dbReference>
<dbReference type="PANTHER" id="PTHR33164">
    <property type="entry name" value="TRANSCRIPTIONAL REGULATOR, MARR FAMILY"/>
    <property type="match status" value="1"/>
</dbReference>
<dbReference type="SUPFAM" id="SSF46785">
    <property type="entry name" value="Winged helix' DNA-binding domain"/>
    <property type="match status" value="1"/>
</dbReference>
<feature type="domain" description="HTH marR-type" evidence="1">
    <location>
        <begin position="1"/>
        <end position="146"/>
    </location>
</feature>
<dbReference type="Proteomes" id="UP000011863">
    <property type="component" value="Chromosome"/>
</dbReference>
<dbReference type="AlphaFoldDB" id="A0A6C7E7Q0"/>
<proteinExistence type="predicted"/>
<dbReference type="SMART" id="SM00347">
    <property type="entry name" value="HTH_MARR"/>
    <property type="match status" value="1"/>
</dbReference>
<gene>
    <name evidence="2" type="ORF">YM304_17680</name>
</gene>
<dbReference type="InterPro" id="IPR000835">
    <property type="entry name" value="HTH_MarR-typ"/>
</dbReference>
<keyword evidence="3" id="KW-1185">Reference proteome</keyword>
<evidence type="ECO:0000313" key="2">
    <source>
        <dbReference type="EMBL" id="BAN02082.1"/>
    </source>
</evidence>
<evidence type="ECO:0000259" key="1">
    <source>
        <dbReference type="PROSITE" id="PS50995"/>
    </source>
</evidence>
<accession>A0A6C7E7Q0</accession>
<dbReference type="Pfam" id="PF12802">
    <property type="entry name" value="MarR_2"/>
    <property type="match status" value="1"/>
</dbReference>
<dbReference type="InterPro" id="IPR039422">
    <property type="entry name" value="MarR/SlyA-like"/>
</dbReference>
<dbReference type="Gene3D" id="1.10.10.10">
    <property type="entry name" value="Winged helix-like DNA-binding domain superfamily/Winged helix DNA-binding domain"/>
    <property type="match status" value="1"/>
</dbReference>